<evidence type="ECO:0000313" key="3">
    <source>
        <dbReference type="Proteomes" id="UP000265515"/>
    </source>
</evidence>
<accession>A0A388LFB4</accession>
<evidence type="ECO:0008006" key="4">
    <source>
        <dbReference type="Google" id="ProtNLM"/>
    </source>
</evidence>
<dbReference type="AlphaFoldDB" id="A0A388LFB4"/>
<evidence type="ECO:0000313" key="2">
    <source>
        <dbReference type="EMBL" id="GBG80999.1"/>
    </source>
</evidence>
<sequence>MKAFFVSNRIRWELETYEDGSEVRVEGGAELNPELGEDRIVRAETEFLVEVRRLALWKRRNWTTVASFSVRIRDASGVRFSRTWREPLLKVERKFEEDSRCLGTALTSKRHLVETRFWDRTSEYKEALRQTLRGDRGAGRARCEDSLVEAAERLAGVRDLIRRCAQEGVRGISDLEVANLAFAASEEKKLRDSWWTVTSEESEGEGGDEDSSEEEGGTEEEKSSGSNRDSGEEGESDSGTDEYLATNKSVREELLTITRKVRVQLAVASTMQVEGPAKEEVQATRITMEELSANFFSGEEAKKFYVLGSGQLQAVVSGKKMRALVDNGSESTVCRDSIARELGLEIDRGVSMSMVVADNKLQPAEGVCHSPVIEVAGVEATVPIFSVKECSSELILGRTWLSAVHATTLDLPDESQTLSIQSPDGIIVVLKTVDAQDERNRTSLTRRKGAQSRVCRVRLEEVPLTDRGPKEDQMEIEDVGDRIVINDMGYEKEDEEEEFGGCVNLSFLEGSP</sequence>
<name>A0A388LFB4_CHABU</name>
<dbReference type="Proteomes" id="UP000265515">
    <property type="component" value="Unassembled WGS sequence"/>
</dbReference>
<dbReference type="CDD" id="cd00303">
    <property type="entry name" value="retropepsin_like"/>
    <property type="match status" value="1"/>
</dbReference>
<proteinExistence type="predicted"/>
<reference evidence="2 3" key="1">
    <citation type="journal article" date="2018" name="Cell">
        <title>The Chara Genome: Secondary Complexity and Implications for Plant Terrestrialization.</title>
        <authorList>
            <person name="Nishiyama T."/>
            <person name="Sakayama H."/>
            <person name="Vries J.D."/>
            <person name="Buschmann H."/>
            <person name="Saint-Marcoux D."/>
            <person name="Ullrich K.K."/>
            <person name="Haas F.B."/>
            <person name="Vanderstraeten L."/>
            <person name="Becker D."/>
            <person name="Lang D."/>
            <person name="Vosolsobe S."/>
            <person name="Rombauts S."/>
            <person name="Wilhelmsson P.K.I."/>
            <person name="Janitza P."/>
            <person name="Kern R."/>
            <person name="Heyl A."/>
            <person name="Rumpler F."/>
            <person name="Villalobos L.I.A.C."/>
            <person name="Clay J.M."/>
            <person name="Skokan R."/>
            <person name="Toyoda A."/>
            <person name="Suzuki Y."/>
            <person name="Kagoshima H."/>
            <person name="Schijlen E."/>
            <person name="Tajeshwar N."/>
            <person name="Catarino B."/>
            <person name="Hetherington A.J."/>
            <person name="Saltykova A."/>
            <person name="Bonnot C."/>
            <person name="Breuninger H."/>
            <person name="Symeonidi A."/>
            <person name="Radhakrishnan G.V."/>
            <person name="Van Nieuwerburgh F."/>
            <person name="Deforce D."/>
            <person name="Chang C."/>
            <person name="Karol K.G."/>
            <person name="Hedrich R."/>
            <person name="Ulvskov P."/>
            <person name="Glockner G."/>
            <person name="Delwiche C.F."/>
            <person name="Petrasek J."/>
            <person name="Van de Peer Y."/>
            <person name="Friml J."/>
            <person name="Beilby M."/>
            <person name="Dolan L."/>
            <person name="Kohara Y."/>
            <person name="Sugano S."/>
            <person name="Fujiyama A."/>
            <person name="Delaux P.-M."/>
            <person name="Quint M."/>
            <person name="TheiBen G."/>
            <person name="Hagemann M."/>
            <person name="Harholt J."/>
            <person name="Dunand C."/>
            <person name="Zachgo S."/>
            <person name="Langdale J."/>
            <person name="Maumus F."/>
            <person name="Straeten D.V.D."/>
            <person name="Gould S.B."/>
            <person name="Rensing S.A."/>
        </authorList>
    </citation>
    <scope>NUCLEOTIDE SEQUENCE [LARGE SCALE GENOMIC DNA]</scope>
    <source>
        <strain evidence="2 3">S276</strain>
    </source>
</reference>
<gene>
    <name evidence="2" type="ORF">CBR_g31555</name>
</gene>
<dbReference type="Gramene" id="GBG80999">
    <property type="protein sequence ID" value="GBG80999"/>
    <property type="gene ID" value="CBR_g31555"/>
</dbReference>
<dbReference type="EMBL" id="BFEA01000362">
    <property type="protein sequence ID" value="GBG80999.1"/>
    <property type="molecule type" value="Genomic_DNA"/>
</dbReference>
<dbReference type="InterPro" id="IPR021109">
    <property type="entry name" value="Peptidase_aspartic_dom_sf"/>
</dbReference>
<feature type="region of interest" description="Disordered" evidence="1">
    <location>
        <begin position="193"/>
        <end position="245"/>
    </location>
</feature>
<dbReference type="Pfam" id="PF13650">
    <property type="entry name" value="Asp_protease_2"/>
    <property type="match status" value="1"/>
</dbReference>
<dbReference type="SUPFAM" id="SSF50630">
    <property type="entry name" value="Acid proteases"/>
    <property type="match status" value="1"/>
</dbReference>
<dbReference type="Gene3D" id="2.40.70.10">
    <property type="entry name" value="Acid Proteases"/>
    <property type="match status" value="1"/>
</dbReference>
<organism evidence="2 3">
    <name type="scientific">Chara braunii</name>
    <name type="common">Braun's stonewort</name>
    <dbReference type="NCBI Taxonomy" id="69332"/>
    <lineage>
        <taxon>Eukaryota</taxon>
        <taxon>Viridiplantae</taxon>
        <taxon>Streptophyta</taxon>
        <taxon>Charophyceae</taxon>
        <taxon>Charales</taxon>
        <taxon>Characeae</taxon>
        <taxon>Chara</taxon>
    </lineage>
</organism>
<evidence type="ECO:0000256" key="1">
    <source>
        <dbReference type="SAM" id="MobiDB-lite"/>
    </source>
</evidence>
<protein>
    <recommendedName>
        <fullName evidence="4">Peptidase A2 domain-containing protein</fullName>
    </recommendedName>
</protein>
<keyword evidence="3" id="KW-1185">Reference proteome</keyword>
<feature type="compositionally biased region" description="Acidic residues" evidence="1">
    <location>
        <begin position="200"/>
        <end position="218"/>
    </location>
</feature>
<comment type="caution">
    <text evidence="2">The sequence shown here is derived from an EMBL/GenBank/DDBJ whole genome shotgun (WGS) entry which is preliminary data.</text>
</comment>